<name>A0A9R0A8G6_CYPCA</name>
<keyword evidence="1" id="KW-1133">Transmembrane helix</keyword>
<dbReference type="OrthoDB" id="8843716at2759"/>
<sequence length="379" mass="42423">MLRRYIVPFVYRFPFIAFYFLVFVLMWCVSVCQFITLSCDTDMVLLIPLIFTLFLEVKSQGFSDQFWLTASPASVQKDSSTVQLTHDERDAQSDLNERPDIKIIHDSENGEFRILCDIPGSDDGGYNCFLSLGDEYPQFKKIQSHELSGKTQCHFTVLEYEFSNNLKSVENKVVSCSYSPKNASSKRSYSEKYNLTAFFPVKIQSPPTTKGSLYSTPNFSINATTIEPKSTLATESSTCYETTINPTTETTHPSQPLNVTWNTTGVLKVAAAGENAVHRTPRTKTLLILTLAATSGGIFLTGLMGIYLCYIRLKPRKKSPVNTSVAAIPQTSDDIDANEERSEENGMKLYHVYCTIPDVSADTHEIYSLAQMPNHPPPV</sequence>
<reference evidence="2" key="1">
    <citation type="submission" date="2025-08" db="UniProtKB">
        <authorList>
            <consortium name="RefSeq"/>
        </authorList>
    </citation>
    <scope>IDENTIFICATION</scope>
    <source>
        <tissue evidence="2">Muscle</tissue>
    </source>
</reference>
<protein>
    <submittedName>
        <fullName evidence="2">Uncharacterized protein LOC122138823 isoform X1</fullName>
    </submittedName>
</protein>
<feature type="transmembrane region" description="Helical" evidence="1">
    <location>
        <begin position="286"/>
        <end position="310"/>
    </location>
</feature>
<feature type="transmembrane region" description="Helical" evidence="1">
    <location>
        <begin position="12"/>
        <end position="36"/>
    </location>
</feature>
<accession>A0A9R0A8G6</accession>
<keyword evidence="1" id="KW-0472">Membrane</keyword>
<organism evidence="2">
    <name type="scientific">Cyprinus carpio</name>
    <name type="common">Common carp</name>
    <dbReference type="NCBI Taxonomy" id="7962"/>
    <lineage>
        <taxon>Eukaryota</taxon>
        <taxon>Metazoa</taxon>
        <taxon>Chordata</taxon>
        <taxon>Craniata</taxon>
        <taxon>Vertebrata</taxon>
        <taxon>Euteleostomi</taxon>
        <taxon>Actinopterygii</taxon>
        <taxon>Neopterygii</taxon>
        <taxon>Teleostei</taxon>
        <taxon>Ostariophysi</taxon>
        <taxon>Cypriniformes</taxon>
        <taxon>Cyprinidae</taxon>
        <taxon>Cyprininae</taxon>
        <taxon>Cyprinus</taxon>
    </lineage>
</organism>
<dbReference type="GeneID" id="122138823"/>
<proteinExistence type="predicted"/>
<dbReference type="KEGG" id="ccar:122138823"/>
<keyword evidence="1" id="KW-0812">Transmembrane</keyword>
<evidence type="ECO:0000313" key="2">
    <source>
        <dbReference type="RefSeq" id="XP_042589372.1"/>
    </source>
</evidence>
<dbReference type="AlphaFoldDB" id="A0A9R0A8G6"/>
<dbReference type="Proteomes" id="UP001155660">
    <property type="component" value="Chromosome B11"/>
</dbReference>
<dbReference type="RefSeq" id="XP_042589372.1">
    <property type="nucleotide sequence ID" value="XM_042733438.1"/>
</dbReference>
<evidence type="ECO:0000256" key="1">
    <source>
        <dbReference type="SAM" id="Phobius"/>
    </source>
</evidence>
<gene>
    <name evidence="2" type="primary">LOC122138823</name>
</gene>